<dbReference type="GO" id="GO:0003677">
    <property type="term" value="F:DNA binding"/>
    <property type="evidence" value="ECO:0007669"/>
    <property type="project" value="UniProtKB-KW"/>
</dbReference>
<name>A0AA40DRJ7_9PEZI</name>
<dbReference type="EMBL" id="JAUIRO010000006">
    <property type="protein sequence ID" value="KAK0709368.1"/>
    <property type="molecule type" value="Genomic_DNA"/>
</dbReference>
<keyword evidence="3" id="KW-0805">Transcription regulation</keyword>
<dbReference type="PANTHER" id="PTHR36206">
    <property type="entry name" value="ASPERCRYPTIN BIOSYNTHESIS CLUSTER-SPECIFIC TRANSCRIPTION REGULATOR ATNN-RELATED"/>
    <property type="match status" value="1"/>
</dbReference>
<evidence type="ECO:0000256" key="2">
    <source>
        <dbReference type="ARBA" id="ARBA00022833"/>
    </source>
</evidence>
<evidence type="ECO:0000313" key="7">
    <source>
        <dbReference type="EMBL" id="KAK0709368.1"/>
    </source>
</evidence>
<keyword evidence="8" id="KW-1185">Reference proteome</keyword>
<dbReference type="RefSeq" id="XP_060292672.1">
    <property type="nucleotide sequence ID" value="XM_060442539.1"/>
</dbReference>
<organism evidence="7 8">
    <name type="scientific">Lasiosphaeria miniovina</name>
    <dbReference type="NCBI Taxonomy" id="1954250"/>
    <lineage>
        <taxon>Eukaryota</taxon>
        <taxon>Fungi</taxon>
        <taxon>Dikarya</taxon>
        <taxon>Ascomycota</taxon>
        <taxon>Pezizomycotina</taxon>
        <taxon>Sordariomycetes</taxon>
        <taxon>Sordariomycetidae</taxon>
        <taxon>Sordariales</taxon>
        <taxon>Lasiosphaeriaceae</taxon>
        <taxon>Lasiosphaeria</taxon>
    </lineage>
</organism>
<keyword evidence="5" id="KW-0804">Transcription</keyword>
<dbReference type="GeneID" id="85325809"/>
<dbReference type="Proteomes" id="UP001172101">
    <property type="component" value="Unassembled WGS sequence"/>
</dbReference>
<protein>
    <submittedName>
        <fullName evidence="7">Uncharacterized protein</fullName>
    </submittedName>
</protein>
<proteinExistence type="predicted"/>
<keyword evidence="4" id="KW-0238">DNA-binding</keyword>
<keyword evidence="1" id="KW-0479">Metal-binding</keyword>
<dbReference type="GO" id="GO:0046872">
    <property type="term" value="F:metal ion binding"/>
    <property type="evidence" value="ECO:0007669"/>
    <property type="project" value="UniProtKB-KW"/>
</dbReference>
<evidence type="ECO:0000313" key="8">
    <source>
        <dbReference type="Proteomes" id="UP001172101"/>
    </source>
</evidence>
<sequence length="284" mass="31730">MRHLDSGLRVFSSRKNNRRIANRRDDFILADMLDVLARLDLQASFFDGGRIPLLALVSSEERAMAIRGGEEEHAFSGLDDAHLDSTRLQNWMFHLLSENVEFSAKPGACNAILPPAILEEKKQLLKELGVWERRFERLVSDTSKPSAASAFLCGVQTLLIHHHTSQMLLLSRLPDDEAVFIAVPNPTARDVIRLARATVDLDKSHDQNNQSGSESSRRFFSAETGIVAPLAFLAANCADEAVSTQAVDLLLQCRRREGLYDARNMAAAVVQNTDVLRLRQQKRD</sequence>
<reference evidence="7" key="1">
    <citation type="submission" date="2023-06" db="EMBL/GenBank/DDBJ databases">
        <title>Genome-scale phylogeny and comparative genomics of the fungal order Sordariales.</title>
        <authorList>
            <consortium name="Lawrence Berkeley National Laboratory"/>
            <person name="Hensen N."/>
            <person name="Bonometti L."/>
            <person name="Westerberg I."/>
            <person name="Brannstrom I.O."/>
            <person name="Guillou S."/>
            <person name="Cros-Aarteil S."/>
            <person name="Calhoun S."/>
            <person name="Haridas S."/>
            <person name="Kuo A."/>
            <person name="Mondo S."/>
            <person name="Pangilinan J."/>
            <person name="Riley R."/>
            <person name="LaButti K."/>
            <person name="Andreopoulos B."/>
            <person name="Lipzen A."/>
            <person name="Chen C."/>
            <person name="Yanf M."/>
            <person name="Daum C."/>
            <person name="Ng V."/>
            <person name="Clum A."/>
            <person name="Steindorff A."/>
            <person name="Ohm R."/>
            <person name="Martin F."/>
            <person name="Silar P."/>
            <person name="Natvig D."/>
            <person name="Lalanne C."/>
            <person name="Gautier V."/>
            <person name="Ament-velasquez S.L."/>
            <person name="Kruys A."/>
            <person name="Hutchinson M.I."/>
            <person name="Powell A.J."/>
            <person name="Barry K."/>
            <person name="Miller A.N."/>
            <person name="Grigoriev I.V."/>
            <person name="Debuchy R."/>
            <person name="Gladieux P."/>
            <person name="Thoren M.H."/>
            <person name="Johannesson H."/>
        </authorList>
    </citation>
    <scope>NUCLEOTIDE SEQUENCE</scope>
    <source>
        <strain evidence="7">SMH2392-1A</strain>
    </source>
</reference>
<evidence type="ECO:0000256" key="4">
    <source>
        <dbReference type="ARBA" id="ARBA00023125"/>
    </source>
</evidence>
<accession>A0AA40DRJ7</accession>
<dbReference type="PANTHER" id="PTHR36206:SF12">
    <property type="entry name" value="ASPERCRYPTIN BIOSYNTHESIS CLUSTER-SPECIFIC TRANSCRIPTION REGULATOR ATNN-RELATED"/>
    <property type="match status" value="1"/>
</dbReference>
<gene>
    <name evidence="7" type="ORF">B0T26DRAFT_721299</name>
</gene>
<evidence type="ECO:0000256" key="3">
    <source>
        <dbReference type="ARBA" id="ARBA00023015"/>
    </source>
</evidence>
<keyword evidence="2" id="KW-0862">Zinc</keyword>
<keyword evidence="6" id="KW-0539">Nucleus</keyword>
<comment type="caution">
    <text evidence="7">The sequence shown here is derived from an EMBL/GenBank/DDBJ whole genome shotgun (WGS) entry which is preliminary data.</text>
</comment>
<evidence type="ECO:0000256" key="5">
    <source>
        <dbReference type="ARBA" id="ARBA00023163"/>
    </source>
</evidence>
<dbReference type="InterPro" id="IPR052360">
    <property type="entry name" value="Transcr_Regulatory_Proteins"/>
</dbReference>
<dbReference type="AlphaFoldDB" id="A0AA40DRJ7"/>
<evidence type="ECO:0000256" key="6">
    <source>
        <dbReference type="ARBA" id="ARBA00023242"/>
    </source>
</evidence>
<evidence type="ECO:0000256" key="1">
    <source>
        <dbReference type="ARBA" id="ARBA00022723"/>
    </source>
</evidence>